<gene>
    <name evidence="1" type="ORF">D7003_10920</name>
</gene>
<organism evidence="1 2">
    <name type="scientific">Arthrobacter oryzae</name>
    <dbReference type="NCBI Taxonomy" id="409290"/>
    <lineage>
        <taxon>Bacteria</taxon>
        <taxon>Bacillati</taxon>
        <taxon>Actinomycetota</taxon>
        <taxon>Actinomycetes</taxon>
        <taxon>Micrococcales</taxon>
        <taxon>Micrococcaceae</taxon>
        <taxon>Arthrobacter</taxon>
    </lineage>
</organism>
<protein>
    <submittedName>
        <fullName evidence="1">DUF4862 family protein</fullName>
    </submittedName>
</protein>
<keyword evidence="2" id="KW-1185">Reference proteome</keyword>
<accession>A0A3N0BY76</accession>
<dbReference type="Proteomes" id="UP000273807">
    <property type="component" value="Unassembled WGS sequence"/>
</dbReference>
<name>A0A3N0BY76_9MICC</name>
<dbReference type="EMBL" id="RBED01000099">
    <property type="protein sequence ID" value="RNL54673.1"/>
    <property type="molecule type" value="Genomic_DNA"/>
</dbReference>
<reference evidence="1 2" key="1">
    <citation type="submission" date="2018-10" db="EMBL/GenBank/DDBJ databases">
        <title>Genome sequencing of Arthrobacter oryzae TNB02.</title>
        <authorList>
            <person name="Cho Y.-J."/>
            <person name="Cho A."/>
            <person name="Kim O.-S."/>
        </authorList>
    </citation>
    <scope>NUCLEOTIDE SEQUENCE [LARGE SCALE GENOMIC DNA]</scope>
    <source>
        <strain evidence="1 2">TNB02</strain>
    </source>
</reference>
<evidence type="ECO:0000313" key="2">
    <source>
        <dbReference type="Proteomes" id="UP000273807"/>
    </source>
</evidence>
<sequence length="302" mass="31951">MSLIVGAYPAQPTGAAQRLFFDELARVRSIRGLELPYRAAGGEAWPSGAAEAWTAVVTAIPGTMQRLGEDGRFGLASNDPDGRRSALHFVAGIRSYVASLVDAGHPVEAVELHSAPALNASATALAESLKEVLDWDWCGSAIVIEHCDKPRRGHDPEKGFLPFSAEVEVVESLRAQGLGNLGMLVNWGRSVIETGESRTAADHVRQAREAGVLMGLVFSGCSPAQTEFGYPWIDAHLPAVEVDGAPASSLLNAHEIARCLAAAGQIPITGFKIGVPLDAVSAVERAGRLQQMCDLITGIMRP</sequence>
<dbReference type="OrthoDB" id="7307665at2"/>
<dbReference type="RefSeq" id="WP_123255476.1">
    <property type="nucleotide sequence ID" value="NZ_RBED01000099.1"/>
</dbReference>
<proteinExistence type="predicted"/>
<evidence type="ECO:0000313" key="1">
    <source>
        <dbReference type="EMBL" id="RNL54673.1"/>
    </source>
</evidence>
<dbReference type="Pfam" id="PF16154">
    <property type="entry name" value="DUF4862"/>
    <property type="match status" value="1"/>
</dbReference>
<dbReference type="InterPro" id="IPR032344">
    <property type="entry name" value="DUF4862"/>
</dbReference>
<dbReference type="AlphaFoldDB" id="A0A3N0BY76"/>
<comment type="caution">
    <text evidence="1">The sequence shown here is derived from an EMBL/GenBank/DDBJ whole genome shotgun (WGS) entry which is preliminary data.</text>
</comment>